<gene>
    <name evidence="1" type="ORF">ACFO0B_24080</name>
</gene>
<keyword evidence="2" id="KW-1185">Reference proteome</keyword>
<protein>
    <recommendedName>
        <fullName evidence="3">Secreted protein</fullName>
    </recommendedName>
</protein>
<dbReference type="RefSeq" id="WP_378614835.1">
    <property type="nucleotide sequence ID" value="NZ_JBHSAX010000019.1"/>
</dbReference>
<organism evidence="1 2">
    <name type="scientific">Nocardia jiangsuensis</name>
    <dbReference type="NCBI Taxonomy" id="1691563"/>
    <lineage>
        <taxon>Bacteria</taxon>
        <taxon>Bacillati</taxon>
        <taxon>Actinomycetota</taxon>
        <taxon>Actinomycetes</taxon>
        <taxon>Mycobacteriales</taxon>
        <taxon>Nocardiaceae</taxon>
        <taxon>Nocardia</taxon>
    </lineage>
</organism>
<sequence length="105" mass="11088">MSWRDRVAASVFGAVVSGGLVVAPAGAEPLLVPTYSCRLLDQNITGVTTGRENCTASDGAPSGSVRQPLRLEFPAARTVFTCKEGVVRLPDDVQGLRCVQTEGPW</sequence>
<dbReference type="Proteomes" id="UP001595696">
    <property type="component" value="Unassembled WGS sequence"/>
</dbReference>
<evidence type="ECO:0000313" key="1">
    <source>
        <dbReference type="EMBL" id="MFC3965078.1"/>
    </source>
</evidence>
<reference evidence="2" key="1">
    <citation type="journal article" date="2019" name="Int. J. Syst. Evol. Microbiol.">
        <title>The Global Catalogue of Microorganisms (GCM) 10K type strain sequencing project: providing services to taxonomists for standard genome sequencing and annotation.</title>
        <authorList>
            <consortium name="The Broad Institute Genomics Platform"/>
            <consortium name="The Broad Institute Genome Sequencing Center for Infectious Disease"/>
            <person name="Wu L."/>
            <person name="Ma J."/>
        </authorList>
    </citation>
    <scope>NUCLEOTIDE SEQUENCE [LARGE SCALE GENOMIC DNA]</scope>
    <source>
        <strain evidence="2">CGMCC 4.7330</strain>
    </source>
</reference>
<evidence type="ECO:0008006" key="3">
    <source>
        <dbReference type="Google" id="ProtNLM"/>
    </source>
</evidence>
<comment type="caution">
    <text evidence="1">The sequence shown here is derived from an EMBL/GenBank/DDBJ whole genome shotgun (WGS) entry which is preliminary data.</text>
</comment>
<dbReference type="EMBL" id="JBHSAX010000019">
    <property type="protein sequence ID" value="MFC3965078.1"/>
    <property type="molecule type" value="Genomic_DNA"/>
</dbReference>
<name>A0ABV8DYP0_9NOCA</name>
<evidence type="ECO:0000313" key="2">
    <source>
        <dbReference type="Proteomes" id="UP001595696"/>
    </source>
</evidence>
<proteinExistence type="predicted"/>
<accession>A0ABV8DYP0</accession>